<evidence type="ECO:0000259" key="14">
    <source>
        <dbReference type="PROSITE" id="PS51686"/>
    </source>
</evidence>
<keyword evidence="5" id="KW-0698">rRNA processing</keyword>
<evidence type="ECO:0000256" key="10">
    <source>
        <dbReference type="ARBA" id="ARBA00030399"/>
    </source>
</evidence>
<dbReference type="NCBIfam" id="NF011494">
    <property type="entry name" value="PRK14902.1"/>
    <property type="match status" value="1"/>
</dbReference>
<dbReference type="InterPro" id="IPR023267">
    <property type="entry name" value="RCMT"/>
</dbReference>
<evidence type="ECO:0000256" key="1">
    <source>
        <dbReference type="ARBA" id="ARBA00002724"/>
    </source>
</evidence>
<dbReference type="GO" id="GO:0008168">
    <property type="term" value="F:methyltransferase activity"/>
    <property type="evidence" value="ECO:0007669"/>
    <property type="project" value="UniProtKB-KW"/>
</dbReference>
<dbReference type="EC" id="2.1.1.176" evidence="3"/>
<dbReference type="PANTHER" id="PTHR22807">
    <property type="entry name" value="NOP2 YEAST -RELATED NOL1/NOP2/FMU SUN DOMAIN-CONTAINING"/>
    <property type="match status" value="1"/>
</dbReference>
<evidence type="ECO:0000256" key="6">
    <source>
        <dbReference type="ARBA" id="ARBA00022603"/>
    </source>
</evidence>
<dbReference type="NCBIfam" id="TIGR00563">
    <property type="entry name" value="rsmB"/>
    <property type="match status" value="1"/>
</dbReference>
<keyword evidence="7 13" id="KW-0808">Transferase</keyword>
<dbReference type="Gene3D" id="3.40.50.150">
    <property type="entry name" value="Vaccinia Virus protein VP39"/>
    <property type="match status" value="1"/>
</dbReference>
<organism evidence="15 16">
    <name type="scientific">Lutispora saccharofermentans</name>
    <dbReference type="NCBI Taxonomy" id="3024236"/>
    <lineage>
        <taxon>Bacteria</taxon>
        <taxon>Bacillati</taxon>
        <taxon>Bacillota</taxon>
        <taxon>Clostridia</taxon>
        <taxon>Lutisporales</taxon>
        <taxon>Lutisporaceae</taxon>
        <taxon>Lutispora</taxon>
    </lineage>
</organism>
<feature type="binding site" evidence="13">
    <location>
        <begin position="262"/>
        <end position="268"/>
    </location>
    <ligand>
        <name>S-adenosyl-L-methionine</name>
        <dbReference type="ChEBI" id="CHEBI:59789"/>
    </ligand>
</feature>
<evidence type="ECO:0000256" key="8">
    <source>
        <dbReference type="ARBA" id="ARBA00022691"/>
    </source>
</evidence>
<evidence type="ECO:0000313" key="15">
    <source>
        <dbReference type="EMBL" id="MCQ1528061.1"/>
    </source>
</evidence>
<evidence type="ECO:0000256" key="5">
    <source>
        <dbReference type="ARBA" id="ARBA00022552"/>
    </source>
</evidence>
<evidence type="ECO:0000256" key="7">
    <source>
        <dbReference type="ARBA" id="ARBA00022679"/>
    </source>
</evidence>
<protein>
    <recommendedName>
        <fullName evidence="3">16S rRNA (cytosine(967)-C(5))-methyltransferase</fullName>
        <ecNumber evidence="3">2.1.1.176</ecNumber>
    </recommendedName>
    <alternativeName>
        <fullName evidence="10">16S rRNA m5C967 methyltransferase</fullName>
    </alternativeName>
    <alternativeName>
        <fullName evidence="11">rRNA (cytosine-C(5)-)-methyltransferase RsmB</fullName>
    </alternativeName>
</protein>
<dbReference type="Pfam" id="PF01189">
    <property type="entry name" value="Methyltr_RsmB-F"/>
    <property type="match status" value="1"/>
</dbReference>
<dbReference type="PANTHER" id="PTHR22807:SF53">
    <property type="entry name" value="RIBOSOMAL RNA SMALL SUBUNIT METHYLTRANSFERASE B-RELATED"/>
    <property type="match status" value="1"/>
</dbReference>
<accession>A0ABT1NDY7</accession>
<dbReference type="EMBL" id="JAJEKE010000001">
    <property type="protein sequence ID" value="MCQ1528061.1"/>
    <property type="molecule type" value="Genomic_DNA"/>
</dbReference>
<dbReference type="Gene3D" id="1.10.940.10">
    <property type="entry name" value="NusB-like"/>
    <property type="match status" value="1"/>
</dbReference>
<proteinExistence type="inferred from homology"/>
<dbReference type="Pfam" id="PF01029">
    <property type="entry name" value="NusB"/>
    <property type="match status" value="1"/>
</dbReference>
<gene>
    <name evidence="15" type="primary">rsmB</name>
    <name evidence="15" type="ORF">LJD61_00650</name>
</gene>
<reference evidence="15 16" key="1">
    <citation type="submission" date="2021-10" db="EMBL/GenBank/DDBJ databases">
        <title>Lutispora strain m25 sp. nov., a thermophilic, non-spore-forming bacterium isolated from a lab-scale methanogenic bioreactor digesting anaerobic sludge.</title>
        <authorList>
            <person name="El Houari A."/>
            <person name="Mcdonald J."/>
        </authorList>
    </citation>
    <scope>NUCLEOTIDE SEQUENCE [LARGE SCALE GENOMIC DNA]</scope>
    <source>
        <strain evidence="16">m25</strain>
    </source>
</reference>
<evidence type="ECO:0000256" key="9">
    <source>
        <dbReference type="ARBA" id="ARBA00022884"/>
    </source>
</evidence>
<dbReference type="InterPro" id="IPR029063">
    <property type="entry name" value="SAM-dependent_MTases_sf"/>
</dbReference>
<sequence length="448" mass="50264">MDKSWAREEAYLILSKVISRGAYSNIEIRKKLNSSGLEKLDKALVTEIVNGTLRNMIYIDWVLSKFSNIKEEKISANIKNILRCGVYQIMFLDKIPDSAVCNESVELAKKYGNIGSSKFVNGLLRNIVRNKETIGYPDKGKLAEYLSVKYSHPAWLVEKWLKDFEDKFTEELMKSNNDVPPLTIRINKLKTNKQEVIDDLEGHGIACSEGLYNEEAVSVRGTSSIESLEIFNKGFFSVQDESSMLVSKVMNPESGSLIIDVCSAPGGKAAHMAELMDNKGLIIARDIHQHKLDLINKACSRLGINIVKTQLFDALSIDKAYIGVADGVLVDAPCSGLGLLRRKPDLRWKKKPDDLDSLSNIQYEILKSASLYVKKGGALIYSTCTLNKNENIEIVKKFLAANDGFYLDNIENLIPQNLYAPDAKEGYLELFPHIHNTDGFFIARLIKR</sequence>
<feature type="binding site" evidence="13">
    <location>
        <position position="331"/>
    </location>
    <ligand>
        <name>S-adenosyl-L-methionine</name>
        <dbReference type="ChEBI" id="CHEBI:59789"/>
    </ligand>
</feature>
<evidence type="ECO:0000256" key="11">
    <source>
        <dbReference type="ARBA" id="ARBA00031088"/>
    </source>
</evidence>
<dbReference type="InterPro" id="IPR006027">
    <property type="entry name" value="NusB_RsmB_TIM44"/>
</dbReference>
<feature type="domain" description="SAM-dependent MTase RsmB/NOP-type" evidence="14">
    <location>
        <begin position="172"/>
        <end position="448"/>
    </location>
</feature>
<evidence type="ECO:0000313" key="16">
    <source>
        <dbReference type="Proteomes" id="UP001651880"/>
    </source>
</evidence>
<comment type="caution">
    <text evidence="15">The sequence shown here is derived from an EMBL/GenBank/DDBJ whole genome shotgun (WGS) entry which is preliminary data.</text>
</comment>
<dbReference type="SUPFAM" id="SSF53335">
    <property type="entry name" value="S-adenosyl-L-methionine-dependent methyltransferases"/>
    <property type="match status" value="1"/>
</dbReference>
<comment type="function">
    <text evidence="1">Specifically methylates the cytosine at position 967 (m5C967) of 16S rRNA.</text>
</comment>
<dbReference type="GO" id="GO:0032259">
    <property type="term" value="P:methylation"/>
    <property type="evidence" value="ECO:0007669"/>
    <property type="project" value="UniProtKB-KW"/>
</dbReference>
<evidence type="ECO:0000256" key="2">
    <source>
        <dbReference type="ARBA" id="ARBA00004496"/>
    </source>
</evidence>
<dbReference type="PROSITE" id="PS51686">
    <property type="entry name" value="SAM_MT_RSMB_NOP"/>
    <property type="match status" value="1"/>
</dbReference>
<feature type="active site" description="Nucleophile" evidence="13">
    <location>
        <position position="384"/>
    </location>
</feature>
<comment type="similarity">
    <text evidence="13">Belongs to the class I-like SAM-binding methyltransferase superfamily. RsmB/NOP family.</text>
</comment>
<feature type="binding site" evidence="13">
    <location>
        <position position="286"/>
    </location>
    <ligand>
        <name>S-adenosyl-L-methionine</name>
        <dbReference type="ChEBI" id="CHEBI:59789"/>
    </ligand>
</feature>
<keyword evidence="4" id="KW-0963">Cytoplasm</keyword>
<dbReference type="RefSeq" id="WP_255225570.1">
    <property type="nucleotide sequence ID" value="NZ_JAJEKE010000001.1"/>
</dbReference>
<name>A0ABT1NDY7_9FIRM</name>
<keyword evidence="8 13" id="KW-0949">S-adenosyl-L-methionine</keyword>
<evidence type="ECO:0000256" key="12">
    <source>
        <dbReference type="ARBA" id="ARBA00047283"/>
    </source>
</evidence>
<dbReference type="InterPro" id="IPR049560">
    <property type="entry name" value="MeTrfase_RsmB-F_NOP2_cat"/>
</dbReference>
<dbReference type="Gene3D" id="3.30.70.1170">
    <property type="entry name" value="Sun protein, domain 3"/>
    <property type="match status" value="1"/>
</dbReference>
<keyword evidence="6 13" id="KW-0489">Methyltransferase</keyword>
<dbReference type="Pfam" id="PF22458">
    <property type="entry name" value="RsmF-B_ferredox"/>
    <property type="match status" value="1"/>
</dbReference>
<dbReference type="InterPro" id="IPR035926">
    <property type="entry name" value="NusB-like_sf"/>
</dbReference>
<feature type="binding site" evidence="13">
    <location>
        <position position="313"/>
    </location>
    <ligand>
        <name>S-adenosyl-L-methionine</name>
        <dbReference type="ChEBI" id="CHEBI:59789"/>
    </ligand>
</feature>
<dbReference type="PRINTS" id="PR02008">
    <property type="entry name" value="RCMTFAMILY"/>
</dbReference>
<dbReference type="InterPro" id="IPR054728">
    <property type="entry name" value="RsmB-like_ferredoxin"/>
</dbReference>
<evidence type="ECO:0000256" key="4">
    <source>
        <dbReference type="ARBA" id="ARBA00022490"/>
    </source>
</evidence>
<dbReference type="Proteomes" id="UP001651880">
    <property type="component" value="Unassembled WGS sequence"/>
</dbReference>
<dbReference type="InterPro" id="IPR001678">
    <property type="entry name" value="MeTrfase_RsmB-F_NOP2_dom"/>
</dbReference>
<comment type="subcellular location">
    <subcellularLocation>
        <location evidence="2">Cytoplasm</location>
    </subcellularLocation>
</comment>
<evidence type="ECO:0000256" key="3">
    <source>
        <dbReference type="ARBA" id="ARBA00012140"/>
    </source>
</evidence>
<comment type="catalytic activity">
    <reaction evidence="12">
        <text>cytidine(967) in 16S rRNA + S-adenosyl-L-methionine = 5-methylcytidine(967) in 16S rRNA + S-adenosyl-L-homocysteine + H(+)</text>
        <dbReference type="Rhea" id="RHEA:42748"/>
        <dbReference type="Rhea" id="RHEA-COMP:10219"/>
        <dbReference type="Rhea" id="RHEA-COMP:10220"/>
        <dbReference type="ChEBI" id="CHEBI:15378"/>
        <dbReference type="ChEBI" id="CHEBI:57856"/>
        <dbReference type="ChEBI" id="CHEBI:59789"/>
        <dbReference type="ChEBI" id="CHEBI:74483"/>
        <dbReference type="ChEBI" id="CHEBI:82748"/>
        <dbReference type="EC" id="2.1.1.176"/>
    </reaction>
</comment>
<evidence type="ECO:0000256" key="13">
    <source>
        <dbReference type="PROSITE-ProRule" id="PRU01023"/>
    </source>
</evidence>
<dbReference type="InterPro" id="IPR004573">
    <property type="entry name" value="rRNA_ssu_MeTfrase_B"/>
</dbReference>
<keyword evidence="9 13" id="KW-0694">RNA-binding</keyword>
<dbReference type="SUPFAM" id="SSF48013">
    <property type="entry name" value="NusB-like"/>
    <property type="match status" value="1"/>
</dbReference>
<keyword evidence="16" id="KW-1185">Reference proteome</keyword>